<protein>
    <submittedName>
        <fullName evidence="2">Odorant receptor</fullName>
    </submittedName>
</protein>
<keyword evidence="2" id="KW-0675">Receptor</keyword>
<evidence type="ECO:0000256" key="1">
    <source>
        <dbReference type="SAM" id="Phobius"/>
    </source>
</evidence>
<sequence>MHVLPSNFKILQFCGLWRPYEWSSGWKKNLYDTYTIIVVFFVYTFTLSELIEVTIFIENFDDAVNIIFLAFTMLGVCYKVGNIIFKRNEMIILLEILNNGRCRPVEDEEIKIQMKHDKRCR</sequence>
<dbReference type="EMBL" id="MG859485">
    <property type="protein sequence ID" value="AXM05313.1"/>
    <property type="molecule type" value="mRNA"/>
</dbReference>
<proteinExistence type="evidence at transcript level"/>
<reference evidence="2" key="1">
    <citation type="journal article" date="2018" name="Insect Mol. Biol.">
        <title>An odorant receptor mediates the attractiveness of cis-jasmone to Campoletis chlorideae, the endoparasitoid of Helicoverpa armigera.</title>
        <authorList>
            <person name="Sun Y.L."/>
            <person name="Dong J.F."/>
            <person name="Ning C."/>
            <person name="Ding P.P."/>
            <person name="Huang L.Q."/>
            <person name="Sun J.G."/>
            <person name="Wang C.Z."/>
        </authorList>
    </citation>
    <scope>NUCLEOTIDE SEQUENCE</scope>
    <source>
        <strain evidence="2">CchlOR195</strain>
    </source>
</reference>
<name>A0A346D4E3_9HYME</name>
<keyword evidence="1" id="KW-1133">Transmembrane helix</keyword>
<feature type="transmembrane region" description="Helical" evidence="1">
    <location>
        <begin position="63"/>
        <end position="85"/>
    </location>
</feature>
<organism evidence="2">
    <name type="scientific">Campoletis chlorideae</name>
    <dbReference type="NCBI Taxonomy" id="219166"/>
    <lineage>
        <taxon>Eukaryota</taxon>
        <taxon>Metazoa</taxon>
        <taxon>Ecdysozoa</taxon>
        <taxon>Arthropoda</taxon>
        <taxon>Hexapoda</taxon>
        <taxon>Insecta</taxon>
        <taxon>Pterygota</taxon>
        <taxon>Neoptera</taxon>
        <taxon>Endopterygota</taxon>
        <taxon>Hymenoptera</taxon>
        <taxon>Apocrita</taxon>
        <taxon>Ichneumonoidea</taxon>
        <taxon>Ichneumonidae</taxon>
        <taxon>Campopleginae</taxon>
        <taxon>Dusona group</taxon>
        <taxon>Campoletis</taxon>
    </lineage>
</organism>
<accession>A0A346D4E3</accession>
<dbReference type="AlphaFoldDB" id="A0A346D4E3"/>
<keyword evidence="1" id="KW-0812">Transmembrane</keyword>
<feature type="transmembrane region" description="Helical" evidence="1">
    <location>
        <begin position="34"/>
        <end position="57"/>
    </location>
</feature>
<keyword evidence="1" id="KW-0472">Membrane</keyword>
<reference evidence="2" key="2">
    <citation type="submission" date="2018-01" db="EMBL/GenBank/DDBJ databases">
        <authorList>
            <person name="Gaut B.S."/>
            <person name="Morton B.R."/>
            <person name="Clegg M.T."/>
            <person name="Duvall M.R."/>
        </authorList>
    </citation>
    <scope>NUCLEOTIDE SEQUENCE</scope>
    <source>
        <strain evidence="2">CchlOR195</strain>
    </source>
</reference>
<evidence type="ECO:0000313" key="2">
    <source>
        <dbReference type="EMBL" id="AXM05313.1"/>
    </source>
</evidence>